<dbReference type="FunFam" id="1.20.1250.20:FF:000002">
    <property type="entry name" value="Sugar transport protein 13"/>
    <property type="match status" value="1"/>
</dbReference>
<dbReference type="OrthoDB" id="5296287at2759"/>
<evidence type="ECO:0000256" key="5">
    <source>
        <dbReference type="ARBA" id="ARBA00022692"/>
    </source>
</evidence>
<dbReference type="NCBIfam" id="TIGR00879">
    <property type="entry name" value="SP"/>
    <property type="match status" value="1"/>
</dbReference>
<feature type="transmembrane region" description="Helical" evidence="10">
    <location>
        <begin position="349"/>
        <end position="373"/>
    </location>
</feature>
<evidence type="ECO:0000256" key="7">
    <source>
        <dbReference type="ARBA" id="ARBA00022989"/>
    </source>
</evidence>
<dbReference type="InterPro" id="IPR045262">
    <property type="entry name" value="STP/PLT_plant"/>
</dbReference>
<dbReference type="PROSITE" id="PS00216">
    <property type="entry name" value="SUGAR_TRANSPORT_1"/>
    <property type="match status" value="1"/>
</dbReference>
<feature type="transmembrane region" description="Helical" evidence="10">
    <location>
        <begin position="201"/>
        <end position="223"/>
    </location>
</feature>
<evidence type="ECO:0000256" key="1">
    <source>
        <dbReference type="ARBA" id="ARBA00004141"/>
    </source>
</evidence>
<organism evidence="12 13">
    <name type="scientific">Ceratopteris richardii</name>
    <name type="common">Triangle waterfern</name>
    <dbReference type="NCBI Taxonomy" id="49495"/>
    <lineage>
        <taxon>Eukaryota</taxon>
        <taxon>Viridiplantae</taxon>
        <taxon>Streptophyta</taxon>
        <taxon>Embryophyta</taxon>
        <taxon>Tracheophyta</taxon>
        <taxon>Polypodiopsida</taxon>
        <taxon>Polypodiidae</taxon>
        <taxon>Polypodiales</taxon>
        <taxon>Pteridineae</taxon>
        <taxon>Pteridaceae</taxon>
        <taxon>Parkerioideae</taxon>
        <taxon>Ceratopteris</taxon>
    </lineage>
</organism>
<dbReference type="InterPro" id="IPR044778">
    <property type="entry name" value="MFS_STP/MST-like_plant"/>
</dbReference>
<dbReference type="GO" id="GO:0016020">
    <property type="term" value="C:membrane"/>
    <property type="evidence" value="ECO:0007669"/>
    <property type="project" value="UniProtKB-SubCell"/>
</dbReference>
<feature type="transmembrane region" description="Helical" evidence="10">
    <location>
        <begin position="112"/>
        <end position="132"/>
    </location>
</feature>
<dbReference type="InterPro" id="IPR020846">
    <property type="entry name" value="MFS_dom"/>
</dbReference>
<feature type="transmembrane region" description="Helical" evidence="10">
    <location>
        <begin position="171"/>
        <end position="189"/>
    </location>
</feature>
<evidence type="ECO:0000313" key="13">
    <source>
        <dbReference type="Proteomes" id="UP000825935"/>
    </source>
</evidence>
<keyword evidence="4" id="KW-0762">Sugar transport</keyword>
<keyword evidence="7 10" id="KW-1133">Transmembrane helix</keyword>
<feature type="transmembrane region" description="Helical" evidence="10">
    <location>
        <begin position="138"/>
        <end position="159"/>
    </location>
</feature>
<dbReference type="GO" id="GO:0015293">
    <property type="term" value="F:symporter activity"/>
    <property type="evidence" value="ECO:0007669"/>
    <property type="project" value="UniProtKB-KW"/>
</dbReference>
<accession>A0A8T2TZS2</accession>
<comment type="similarity">
    <text evidence="2 9">Belongs to the major facilitator superfamily. Sugar transporter (TC 2.A.1.1) family.</text>
</comment>
<feature type="transmembrane region" description="Helical" evidence="10">
    <location>
        <begin position="385"/>
        <end position="409"/>
    </location>
</feature>
<evidence type="ECO:0000313" key="12">
    <source>
        <dbReference type="EMBL" id="KAH7427063.1"/>
    </source>
</evidence>
<keyword evidence="13" id="KW-1185">Reference proteome</keyword>
<evidence type="ECO:0000259" key="11">
    <source>
        <dbReference type="PROSITE" id="PS50850"/>
    </source>
</evidence>
<comment type="caution">
    <text evidence="12">The sequence shown here is derived from an EMBL/GenBank/DDBJ whole genome shotgun (WGS) entry which is preliminary data.</text>
</comment>
<evidence type="ECO:0000256" key="4">
    <source>
        <dbReference type="ARBA" id="ARBA00022597"/>
    </source>
</evidence>
<dbReference type="PANTHER" id="PTHR23500">
    <property type="entry name" value="SOLUTE CARRIER FAMILY 2, FACILITATED GLUCOSE TRANSPORTER"/>
    <property type="match status" value="1"/>
</dbReference>
<feature type="transmembrane region" description="Helical" evidence="10">
    <location>
        <begin position="448"/>
        <end position="471"/>
    </location>
</feature>
<evidence type="ECO:0000256" key="2">
    <source>
        <dbReference type="ARBA" id="ARBA00010992"/>
    </source>
</evidence>
<dbReference type="InterPro" id="IPR003663">
    <property type="entry name" value="Sugar/inositol_transpt"/>
</dbReference>
<sequence length="505" mass="55595">MAGSLAINSGRAQQYEGNVTIFVLFTCLLAALGGALFGYDIGITGGVTSMDDFLLKFFPNVYIKKHTKESTDSHYCKYDNQKLAAFTSSLYIAGLVSTFGASYTTRIYGRRITILIAGASFLIGAALNAGAVDIYMLIIGRLMLGMGVGFANQAVPLYLSEMAPSHWRGGLNMTFQLATTLGIFVANLVNYGTNQIKSWGWRLSLGLAAIPALLMFFGSLFIYETPNSLIERGYSEKGKQVLVKIRGTQNVQAEFMDLMEASQVARAVTHPFANLLQEQYRPQLVMAFCLPIFQILTGINSILFYAPVIFQAFGFGSNASLYSSIFTGGVMVLGSLITIFTIDRFGRRVLLIIGGVVMVICQVIIAILLQQFYGGDDVLSKGLSIVITILICLFVLGFATSWGGLGWVVPSEIFPLEIRSAGQSIVVSVNLLFTFAIAQAFLSMLCTFKYGIFLFFAFWEAFMTVFVYFLLPETKDVPLEEMVYVWQSHPIWGRFSVTNKDSEKV</sequence>
<dbReference type="CDD" id="cd17361">
    <property type="entry name" value="MFS_STP"/>
    <property type="match status" value="1"/>
</dbReference>
<feature type="domain" description="Major facilitator superfamily (MFS) profile" evidence="11">
    <location>
        <begin position="26"/>
        <end position="475"/>
    </location>
</feature>
<comment type="subcellular location">
    <subcellularLocation>
        <location evidence="1">Membrane</location>
        <topology evidence="1">Multi-pass membrane protein</topology>
    </subcellularLocation>
</comment>
<proteinExistence type="inferred from homology"/>
<dbReference type="OMA" id="LQASENW"/>
<reference evidence="12" key="1">
    <citation type="submission" date="2021-08" db="EMBL/GenBank/DDBJ databases">
        <title>WGS assembly of Ceratopteris richardii.</title>
        <authorList>
            <person name="Marchant D.B."/>
            <person name="Chen G."/>
            <person name="Jenkins J."/>
            <person name="Shu S."/>
            <person name="Leebens-Mack J."/>
            <person name="Grimwood J."/>
            <person name="Schmutz J."/>
            <person name="Soltis P."/>
            <person name="Soltis D."/>
            <person name="Chen Z.-H."/>
        </authorList>
    </citation>
    <scope>NUCLEOTIDE SEQUENCE</scope>
    <source>
        <strain evidence="12">Whitten #5841</strain>
        <tissue evidence="12">Leaf</tissue>
    </source>
</reference>
<dbReference type="PRINTS" id="PR00171">
    <property type="entry name" value="SUGRTRNSPORT"/>
</dbReference>
<dbReference type="SUPFAM" id="SSF103473">
    <property type="entry name" value="MFS general substrate transporter"/>
    <property type="match status" value="1"/>
</dbReference>
<feature type="transmembrane region" description="Helical" evidence="10">
    <location>
        <begin position="421"/>
        <end position="442"/>
    </location>
</feature>
<dbReference type="EMBL" id="CM035415">
    <property type="protein sequence ID" value="KAH7427063.1"/>
    <property type="molecule type" value="Genomic_DNA"/>
</dbReference>
<dbReference type="EMBL" id="CM035415">
    <property type="protein sequence ID" value="KAH7427066.1"/>
    <property type="molecule type" value="Genomic_DNA"/>
</dbReference>
<feature type="transmembrane region" description="Helical" evidence="10">
    <location>
        <begin position="321"/>
        <end position="342"/>
    </location>
</feature>
<evidence type="ECO:0000256" key="9">
    <source>
        <dbReference type="RuleBase" id="RU003346"/>
    </source>
</evidence>
<keyword evidence="8 10" id="KW-0472">Membrane</keyword>
<dbReference type="Gene3D" id="1.20.1250.20">
    <property type="entry name" value="MFS general substrate transporter like domains"/>
    <property type="match status" value="1"/>
</dbReference>
<dbReference type="PROSITE" id="PS00217">
    <property type="entry name" value="SUGAR_TRANSPORT_2"/>
    <property type="match status" value="1"/>
</dbReference>
<protein>
    <recommendedName>
        <fullName evidence="11">Major facilitator superfamily (MFS) profile domain-containing protein</fullName>
    </recommendedName>
</protein>
<dbReference type="InterPro" id="IPR005829">
    <property type="entry name" value="Sugar_transporter_CS"/>
</dbReference>
<feature type="transmembrane region" description="Helical" evidence="10">
    <location>
        <begin position="21"/>
        <end position="39"/>
    </location>
</feature>
<dbReference type="Proteomes" id="UP000825935">
    <property type="component" value="Chromosome 10"/>
</dbReference>
<dbReference type="InterPro" id="IPR036259">
    <property type="entry name" value="MFS_trans_sf"/>
</dbReference>
<evidence type="ECO:0000256" key="10">
    <source>
        <dbReference type="SAM" id="Phobius"/>
    </source>
</evidence>
<dbReference type="AlphaFoldDB" id="A0A8T2TZS2"/>
<gene>
    <name evidence="12" type="ORF">KP509_10G028800</name>
</gene>
<dbReference type="Pfam" id="PF00083">
    <property type="entry name" value="Sugar_tr"/>
    <property type="match status" value="1"/>
</dbReference>
<evidence type="ECO:0000256" key="3">
    <source>
        <dbReference type="ARBA" id="ARBA00022448"/>
    </source>
</evidence>
<dbReference type="GO" id="GO:0015145">
    <property type="term" value="F:monosaccharide transmembrane transporter activity"/>
    <property type="evidence" value="ECO:0007669"/>
    <property type="project" value="InterPro"/>
</dbReference>
<evidence type="ECO:0000256" key="8">
    <source>
        <dbReference type="ARBA" id="ARBA00023136"/>
    </source>
</evidence>
<dbReference type="PANTHER" id="PTHR23500:SF595">
    <property type="entry name" value="OS09G0416200 PROTEIN"/>
    <property type="match status" value="1"/>
</dbReference>
<keyword evidence="6" id="KW-0769">Symport</keyword>
<dbReference type="InterPro" id="IPR005828">
    <property type="entry name" value="MFS_sugar_transport-like"/>
</dbReference>
<keyword evidence="5 10" id="KW-0812">Transmembrane</keyword>
<feature type="transmembrane region" description="Helical" evidence="10">
    <location>
        <begin position="83"/>
        <end position="105"/>
    </location>
</feature>
<evidence type="ECO:0000256" key="6">
    <source>
        <dbReference type="ARBA" id="ARBA00022847"/>
    </source>
</evidence>
<feature type="transmembrane region" description="Helical" evidence="10">
    <location>
        <begin position="284"/>
        <end position="309"/>
    </location>
</feature>
<keyword evidence="3 9" id="KW-0813">Transport</keyword>
<dbReference type="PROSITE" id="PS50850">
    <property type="entry name" value="MFS"/>
    <property type="match status" value="1"/>
</dbReference>
<name>A0A8T2TZS2_CERRI</name>